<dbReference type="AlphaFoldDB" id="A0A161YLA8"/>
<dbReference type="OrthoDB" id="1709592at2759"/>
<reference evidence="2" key="2">
    <citation type="submission" date="2022-03" db="EMBL/GenBank/DDBJ databases">
        <title>Draft title - Genomic analysis of global carrot germplasm unveils the trajectory of domestication and the origin of high carotenoid orange carrot.</title>
        <authorList>
            <person name="Iorizzo M."/>
            <person name="Ellison S."/>
            <person name="Senalik D."/>
            <person name="Macko-Podgorni A."/>
            <person name="Grzebelus D."/>
            <person name="Bostan H."/>
            <person name="Rolling W."/>
            <person name="Curaba J."/>
            <person name="Simon P."/>
        </authorList>
    </citation>
    <scope>NUCLEOTIDE SEQUENCE</scope>
    <source>
        <tissue evidence="2">Leaf</tissue>
    </source>
</reference>
<feature type="region of interest" description="Disordered" evidence="1">
    <location>
        <begin position="1"/>
        <end position="367"/>
    </location>
</feature>
<evidence type="ECO:0000256" key="1">
    <source>
        <dbReference type="SAM" id="MobiDB-lite"/>
    </source>
</evidence>
<feature type="compositionally biased region" description="Polar residues" evidence="1">
    <location>
        <begin position="115"/>
        <end position="139"/>
    </location>
</feature>
<dbReference type="Gramene" id="KZM94309">
    <property type="protein sequence ID" value="KZM94309"/>
    <property type="gene ID" value="DCAR_017552"/>
</dbReference>
<dbReference type="KEGG" id="dcr:108221482"/>
<feature type="compositionally biased region" description="Low complexity" evidence="1">
    <location>
        <begin position="69"/>
        <end position="82"/>
    </location>
</feature>
<dbReference type="Proteomes" id="UP000077755">
    <property type="component" value="Chromosome 5"/>
</dbReference>
<feature type="compositionally biased region" description="Low complexity" evidence="1">
    <location>
        <begin position="13"/>
        <end position="26"/>
    </location>
</feature>
<feature type="region of interest" description="Disordered" evidence="1">
    <location>
        <begin position="534"/>
        <end position="554"/>
    </location>
</feature>
<organism evidence="2 3">
    <name type="scientific">Daucus carota subsp. sativus</name>
    <name type="common">Carrot</name>
    <dbReference type="NCBI Taxonomy" id="79200"/>
    <lineage>
        <taxon>Eukaryota</taxon>
        <taxon>Viridiplantae</taxon>
        <taxon>Streptophyta</taxon>
        <taxon>Embryophyta</taxon>
        <taxon>Tracheophyta</taxon>
        <taxon>Spermatophyta</taxon>
        <taxon>Magnoliopsida</taxon>
        <taxon>eudicotyledons</taxon>
        <taxon>Gunneridae</taxon>
        <taxon>Pentapetalae</taxon>
        <taxon>asterids</taxon>
        <taxon>campanulids</taxon>
        <taxon>Apiales</taxon>
        <taxon>Apiaceae</taxon>
        <taxon>Apioideae</taxon>
        <taxon>Scandiceae</taxon>
        <taxon>Daucinae</taxon>
        <taxon>Daucus</taxon>
        <taxon>Daucus sect. Daucus</taxon>
    </lineage>
</organism>
<feature type="compositionally biased region" description="Basic and acidic residues" evidence="1">
    <location>
        <begin position="423"/>
        <end position="453"/>
    </location>
</feature>
<gene>
    <name evidence="2" type="ORF">DCAR_0520122</name>
</gene>
<dbReference type="EMBL" id="CP093347">
    <property type="protein sequence ID" value="WOH00748.1"/>
    <property type="molecule type" value="Genomic_DNA"/>
</dbReference>
<feature type="compositionally biased region" description="Low complexity" evidence="1">
    <location>
        <begin position="140"/>
        <end position="175"/>
    </location>
</feature>
<sequence>MGDQRQRFSFRLPWSAPSAPTRRPSPVTNNPSRATSNPNQPNANPTTASQGPPSQSQGSSQTPKALPRSTTSTKTSPKPTSTGSPNVTRQTAIKTKDPAPTSTSPSQPTVETRRPSLTTPQPVRPAAQTSKQDVEQNSVPQAQATPKQQPSSPSPKNFQSGTSSQTTSQSQLGTQRRATSKSPPPLNASPQSRAPSHTSPKSKNASQSPLASPPKSSVSETDSQPTSPSRSPPSPDNHLSGKNTKNFQPTTETPTQKGSPSTIESPVPQLQAHPEKDITDEVISKAPIESTVKPIAIPTSQQSDPLPTKPTPMTAEETNEKYKKVLHSNSPMLQGKQSTTASHQSNKNRAGTSRPKPMATNGEGISMQKEIKNDISKLTQKMASEQGKPVSVITLVGENKGATMQIGSQKEGTVHIHRGYKLNPDERAEATSEGDKSSVDKRPEEANTKEDQMTKAYMNSNCQGINNSIVFKSSITERNPGVHLTLTQNPTEPIKTTTNANQLVAQKVEASITPSQKLTYETTIRRRCLRGLLMESSDSDPDNPEKPRRHGCRCSYGDLNKDKDIDLL</sequence>
<keyword evidence="3" id="KW-1185">Reference proteome</keyword>
<evidence type="ECO:0000313" key="2">
    <source>
        <dbReference type="EMBL" id="WOH00748.1"/>
    </source>
</evidence>
<evidence type="ECO:0000313" key="3">
    <source>
        <dbReference type="Proteomes" id="UP000077755"/>
    </source>
</evidence>
<feature type="compositionally biased region" description="Polar residues" evidence="1">
    <location>
        <begin position="188"/>
        <end position="222"/>
    </location>
</feature>
<name>A0A161YLA8_DAUCS</name>
<dbReference type="PANTHER" id="PTHR33472">
    <property type="entry name" value="OS01G0106600 PROTEIN"/>
    <property type="match status" value="1"/>
</dbReference>
<dbReference type="OMA" id="CNVQGLN"/>
<protein>
    <submittedName>
        <fullName evidence="2">Uncharacterized protein</fullName>
    </submittedName>
</protein>
<feature type="compositionally biased region" description="Low complexity" evidence="1">
    <location>
        <begin position="100"/>
        <end position="109"/>
    </location>
</feature>
<feature type="compositionally biased region" description="Basic and acidic residues" evidence="1">
    <location>
        <begin position="273"/>
        <end position="283"/>
    </location>
</feature>
<reference evidence="2" key="1">
    <citation type="journal article" date="2016" name="Nat. Genet.">
        <title>A high-quality carrot genome assembly provides new insights into carotenoid accumulation and asterid genome evolution.</title>
        <authorList>
            <person name="Iorizzo M."/>
            <person name="Ellison S."/>
            <person name="Senalik D."/>
            <person name="Zeng P."/>
            <person name="Satapoomin P."/>
            <person name="Huang J."/>
            <person name="Bowman M."/>
            <person name="Iovene M."/>
            <person name="Sanseverino W."/>
            <person name="Cavagnaro P."/>
            <person name="Yildiz M."/>
            <person name="Macko-Podgorni A."/>
            <person name="Moranska E."/>
            <person name="Grzebelus E."/>
            <person name="Grzebelus D."/>
            <person name="Ashrafi H."/>
            <person name="Zheng Z."/>
            <person name="Cheng S."/>
            <person name="Spooner D."/>
            <person name="Van Deynze A."/>
            <person name="Simon P."/>
        </authorList>
    </citation>
    <scope>NUCLEOTIDE SEQUENCE</scope>
    <source>
        <tissue evidence="2">Leaf</tissue>
    </source>
</reference>
<proteinExistence type="predicted"/>
<feature type="compositionally biased region" description="Low complexity" evidence="1">
    <location>
        <begin position="34"/>
        <end position="61"/>
    </location>
</feature>
<feature type="compositionally biased region" description="Polar residues" evidence="1">
    <location>
        <begin position="327"/>
        <end position="351"/>
    </location>
</feature>
<accession>A0A161YLA8</accession>
<feature type="compositionally biased region" description="Polar residues" evidence="1">
    <location>
        <begin position="83"/>
        <end position="93"/>
    </location>
</feature>
<feature type="region of interest" description="Disordered" evidence="1">
    <location>
        <begin position="422"/>
        <end position="454"/>
    </location>
</feature>
<feature type="compositionally biased region" description="Polar residues" evidence="1">
    <location>
        <begin position="240"/>
        <end position="264"/>
    </location>
</feature>
<dbReference type="PANTHER" id="PTHR33472:SF24">
    <property type="entry name" value="VEGETATIVE CELL WALL PROTEIN GP1-LIKE"/>
    <property type="match status" value="1"/>
</dbReference>